<dbReference type="AlphaFoldDB" id="A0A081LE26"/>
<dbReference type="InterPro" id="IPR017871">
    <property type="entry name" value="ABC_transporter-like_CS"/>
</dbReference>
<dbReference type="CDD" id="cd03254">
    <property type="entry name" value="ABCC_Glucan_exporter_like"/>
    <property type="match status" value="1"/>
</dbReference>
<evidence type="ECO:0000313" key="15">
    <source>
        <dbReference type="Proteomes" id="UP000028091"/>
    </source>
</evidence>
<feature type="domain" description="ABC transmembrane type-1" evidence="13">
    <location>
        <begin position="45"/>
        <end position="333"/>
    </location>
</feature>
<keyword evidence="5 11" id="KW-0812">Transmembrane</keyword>
<dbReference type="Proteomes" id="UP000028091">
    <property type="component" value="Unassembled WGS sequence"/>
</dbReference>
<keyword evidence="9 11" id="KW-0472">Membrane</keyword>
<dbReference type="InterPro" id="IPR003593">
    <property type="entry name" value="AAA+_ATPase"/>
</dbReference>
<evidence type="ECO:0000256" key="9">
    <source>
        <dbReference type="ARBA" id="ARBA00023136"/>
    </source>
</evidence>
<dbReference type="GO" id="GO:0015421">
    <property type="term" value="F:ABC-type oligopeptide transporter activity"/>
    <property type="evidence" value="ECO:0007669"/>
    <property type="project" value="TreeGrafter"/>
</dbReference>
<protein>
    <submittedName>
        <fullName evidence="14">ABC transporter</fullName>
    </submittedName>
</protein>
<dbReference type="InterPro" id="IPR039421">
    <property type="entry name" value="Type_1_exporter"/>
</dbReference>
<evidence type="ECO:0000256" key="4">
    <source>
        <dbReference type="ARBA" id="ARBA00022475"/>
    </source>
</evidence>
<dbReference type="Gene3D" id="3.40.50.300">
    <property type="entry name" value="P-loop containing nucleotide triphosphate hydrolases"/>
    <property type="match status" value="1"/>
</dbReference>
<evidence type="ECO:0000256" key="11">
    <source>
        <dbReference type="SAM" id="Phobius"/>
    </source>
</evidence>
<dbReference type="SMART" id="SM00382">
    <property type="entry name" value="AAA"/>
    <property type="match status" value="1"/>
</dbReference>
<feature type="transmembrane region" description="Helical" evidence="11">
    <location>
        <begin position="42"/>
        <end position="66"/>
    </location>
</feature>
<keyword evidence="7" id="KW-0067">ATP-binding</keyword>
<keyword evidence="8 11" id="KW-1133">Transmembrane helix</keyword>
<dbReference type="eggNOG" id="COG1132">
    <property type="taxonomic scope" value="Bacteria"/>
</dbReference>
<evidence type="ECO:0000256" key="5">
    <source>
        <dbReference type="ARBA" id="ARBA00022692"/>
    </source>
</evidence>
<dbReference type="SUPFAM" id="SSF90123">
    <property type="entry name" value="ABC transporter transmembrane region"/>
    <property type="match status" value="1"/>
</dbReference>
<evidence type="ECO:0000256" key="6">
    <source>
        <dbReference type="ARBA" id="ARBA00022741"/>
    </source>
</evidence>
<dbReference type="SUPFAM" id="SSF52540">
    <property type="entry name" value="P-loop containing nucleoside triphosphate hydrolases"/>
    <property type="match status" value="1"/>
</dbReference>
<dbReference type="Gene3D" id="1.20.1560.10">
    <property type="entry name" value="ABC transporter type 1, transmembrane domain"/>
    <property type="match status" value="1"/>
</dbReference>
<dbReference type="InterPro" id="IPR003439">
    <property type="entry name" value="ABC_transporter-like_ATP-bd"/>
</dbReference>
<organism evidence="14 15">
    <name type="scientific">Bacillus zhangzhouensis</name>
    <dbReference type="NCBI Taxonomy" id="1178540"/>
    <lineage>
        <taxon>Bacteria</taxon>
        <taxon>Bacillati</taxon>
        <taxon>Bacillota</taxon>
        <taxon>Bacilli</taxon>
        <taxon>Bacillales</taxon>
        <taxon>Bacillaceae</taxon>
        <taxon>Bacillus</taxon>
    </lineage>
</organism>
<dbReference type="GO" id="GO:0016887">
    <property type="term" value="F:ATP hydrolysis activity"/>
    <property type="evidence" value="ECO:0007669"/>
    <property type="project" value="InterPro"/>
</dbReference>
<evidence type="ECO:0000256" key="7">
    <source>
        <dbReference type="ARBA" id="ARBA00022840"/>
    </source>
</evidence>
<dbReference type="PROSITE" id="PS50929">
    <property type="entry name" value="ABC_TM1F"/>
    <property type="match status" value="1"/>
</dbReference>
<dbReference type="PANTHER" id="PTHR43394:SF1">
    <property type="entry name" value="ATP-BINDING CASSETTE SUB-FAMILY B MEMBER 10, MITOCHONDRIAL"/>
    <property type="match status" value="1"/>
</dbReference>
<dbReference type="PANTHER" id="PTHR43394">
    <property type="entry name" value="ATP-DEPENDENT PERMEASE MDL1, MITOCHONDRIAL"/>
    <property type="match status" value="1"/>
</dbReference>
<dbReference type="EMBL" id="JOTP01000004">
    <property type="protein sequence ID" value="KEP27502.1"/>
    <property type="molecule type" value="Genomic_DNA"/>
</dbReference>
<evidence type="ECO:0000256" key="10">
    <source>
        <dbReference type="SAM" id="MobiDB-lite"/>
    </source>
</evidence>
<keyword evidence="4" id="KW-1003">Cell membrane</keyword>
<proteinExistence type="inferred from homology"/>
<dbReference type="CDD" id="cd18547">
    <property type="entry name" value="ABC_6TM_Tm288_like"/>
    <property type="match status" value="1"/>
</dbReference>
<reference evidence="14 15" key="1">
    <citation type="submission" date="2012-09" db="EMBL/GenBank/DDBJ databases">
        <title>Genome Sequence of Bacillus sp. DW5-4.</title>
        <authorList>
            <person name="Lai Q."/>
            <person name="Liu Y."/>
            <person name="Shao Z."/>
        </authorList>
    </citation>
    <scope>NUCLEOTIDE SEQUENCE [LARGE SCALE GENOMIC DNA]</scope>
    <source>
        <strain evidence="14 15">DW5-4</strain>
    </source>
</reference>
<dbReference type="FunFam" id="1.20.1560.10:FF:000011">
    <property type="entry name" value="Multidrug ABC transporter ATP-binding protein"/>
    <property type="match status" value="1"/>
</dbReference>
<dbReference type="Pfam" id="PF00664">
    <property type="entry name" value="ABC_membrane"/>
    <property type="match status" value="1"/>
</dbReference>
<dbReference type="InterPro" id="IPR011527">
    <property type="entry name" value="ABC1_TM_dom"/>
</dbReference>
<feature type="domain" description="ABC transporter" evidence="12">
    <location>
        <begin position="367"/>
        <end position="601"/>
    </location>
</feature>
<dbReference type="PROSITE" id="PS50893">
    <property type="entry name" value="ABC_TRANSPORTER_2"/>
    <property type="match status" value="1"/>
</dbReference>
<evidence type="ECO:0000256" key="3">
    <source>
        <dbReference type="ARBA" id="ARBA00022448"/>
    </source>
</evidence>
<feature type="region of interest" description="Disordered" evidence="10">
    <location>
        <begin position="1"/>
        <end position="22"/>
    </location>
</feature>
<dbReference type="PROSITE" id="PS00211">
    <property type="entry name" value="ABC_TRANSPORTER_1"/>
    <property type="match status" value="1"/>
</dbReference>
<comment type="subcellular location">
    <subcellularLocation>
        <location evidence="1">Cell membrane</location>
        <topology evidence="1">Multi-pass membrane protein</topology>
    </subcellularLocation>
</comment>
<dbReference type="OrthoDB" id="9770415at2"/>
<evidence type="ECO:0000256" key="1">
    <source>
        <dbReference type="ARBA" id="ARBA00004651"/>
    </source>
</evidence>
<feature type="transmembrane region" description="Helical" evidence="11">
    <location>
        <begin position="191"/>
        <end position="211"/>
    </location>
</feature>
<dbReference type="Pfam" id="PF00005">
    <property type="entry name" value="ABC_tran"/>
    <property type="match status" value="1"/>
</dbReference>
<accession>A0A081LE26</accession>
<evidence type="ECO:0000259" key="13">
    <source>
        <dbReference type="PROSITE" id="PS50929"/>
    </source>
</evidence>
<feature type="transmembrane region" description="Helical" evidence="11">
    <location>
        <begin position="86"/>
        <end position="107"/>
    </location>
</feature>
<evidence type="ECO:0000313" key="14">
    <source>
        <dbReference type="EMBL" id="KEP27502.1"/>
    </source>
</evidence>
<keyword evidence="3" id="KW-0813">Transport</keyword>
<dbReference type="InterPro" id="IPR027417">
    <property type="entry name" value="P-loop_NTPase"/>
</dbReference>
<dbReference type="InterPro" id="IPR036640">
    <property type="entry name" value="ABC1_TM_sf"/>
</dbReference>
<dbReference type="RefSeq" id="WP_034319344.1">
    <property type="nucleotide sequence ID" value="NZ_JBCMYH010000035.1"/>
</dbReference>
<evidence type="ECO:0000256" key="2">
    <source>
        <dbReference type="ARBA" id="ARBA00005417"/>
    </source>
</evidence>
<sequence>MSKKMSSGMGHKGGHPRGPVAKPKEFKKTLLRLTGYLKPRKFQLIIVLIAAIGSTVFSVISPKLLGDATSSLFESFTQGTAVQFDVISRILLLLVLLYVVSSLFSFVQQYVMAGVSQETIAELRQEANDKLTRVPLRYFDKTTHGDTLSRVMNDIDNINTSLQQALTQVITSVITVIGIVVMMLFISPLLTLLVCLTLPLSLFAIRGITSFSQKHFKAQQKELGMINGHINEMFTGHQTVRAYGYEKKAIDTFDQLNEKLYESSRKAQFISGLMMPMMTFIGNLGYVAVSVAGGILVINGNIRVGDVQAFIQYTQQLSQPLVQASSVANLVQSAIASAERVFEILDEEEESTEEDAAIDLESLSGDVTFEQVQFGYEKDHPIIKDLSLHVQEGQTVAIVGPTGAGKTTIINLLMRFYELDQGSIHIGGVKTTDLSRQQVRDLFAMVLQDTWLFEGTIYDNIAYGRQHVSKEDVIKAAKHAYADDFIRTLPDGYDTLLTEDAGNLSQGQRQLLTIARAILSDPKILILDEATSSVDTRTEMHIQKAMNELMKGRTSFVIAHRLSTIKDADLILVMKDGTIIEKGTHSELLKEKGFYADLYMSQFTDHQVG</sequence>
<comment type="similarity">
    <text evidence="2">Belongs to the ABC transporter superfamily.</text>
</comment>
<feature type="transmembrane region" description="Helical" evidence="11">
    <location>
        <begin position="273"/>
        <end position="298"/>
    </location>
</feature>
<dbReference type="GO" id="GO:0005886">
    <property type="term" value="C:plasma membrane"/>
    <property type="evidence" value="ECO:0007669"/>
    <property type="project" value="UniProtKB-SubCell"/>
</dbReference>
<name>A0A081LE26_9BACI</name>
<feature type="transmembrane region" description="Helical" evidence="11">
    <location>
        <begin position="165"/>
        <end position="185"/>
    </location>
</feature>
<dbReference type="GO" id="GO:0005524">
    <property type="term" value="F:ATP binding"/>
    <property type="evidence" value="ECO:0007669"/>
    <property type="project" value="UniProtKB-KW"/>
</dbReference>
<evidence type="ECO:0000256" key="8">
    <source>
        <dbReference type="ARBA" id="ARBA00022989"/>
    </source>
</evidence>
<gene>
    <name evidence="14" type="ORF">BA70_14350</name>
</gene>
<keyword evidence="15" id="KW-1185">Reference proteome</keyword>
<keyword evidence="6" id="KW-0547">Nucleotide-binding</keyword>
<evidence type="ECO:0000259" key="12">
    <source>
        <dbReference type="PROSITE" id="PS50893"/>
    </source>
</evidence>
<comment type="caution">
    <text evidence="14">The sequence shown here is derived from an EMBL/GenBank/DDBJ whole genome shotgun (WGS) entry which is preliminary data.</text>
</comment>
<dbReference type="FunFam" id="3.40.50.300:FF:000287">
    <property type="entry name" value="Multidrug ABC transporter ATP-binding protein"/>
    <property type="match status" value="1"/>
</dbReference>